<reference evidence="8" key="1">
    <citation type="submission" date="2023-07" db="EMBL/GenBank/DDBJ databases">
        <title>Thauera sp. CAU 1555 isolated from sand of Yaerae Beach.</title>
        <authorList>
            <person name="Kim W."/>
        </authorList>
    </citation>
    <scope>NUCLEOTIDE SEQUENCE [LARGE SCALE GENOMIC DNA]</scope>
    <source>
        <strain evidence="8">CAU 1555</strain>
    </source>
</reference>
<dbReference type="InterPro" id="IPR014284">
    <property type="entry name" value="RNA_pol_sigma-70_dom"/>
</dbReference>
<protein>
    <submittedName>
        <fullName evidence="7">Sigma-70 family RNA polymerase sigma factor</fullName>
    </submittedName>
</protein>
<keyword evidence="2" id="KW-0805">Transcription regulation</keyword>
<dbReference type="RefSeq" id="WP_187718821.1">
    <property type="nucleotide sequence ID" value="NZ_JACTAH010000002.1"/>
</dbReference>
<feature type="domain" description="RNA polymerase sigma factor 70 region 4 type 2" evidence="6">
    <location>
        <begin position="108"/>
        <end position="160"/>
    </location>
</feature>
<sequence length="172" mass="19311">MSAQAGTVDELYRQHHPWLLGWLRTRLGCPHNAADLAHDTFLRLLGSRRPLGRLNEPRAYLTTIARGLVIDHWRRRDIEQAWQEAVAHLPEAQAPSPETRALVVEALLRIDAMLDGLRDKVREAFLLAQLDGLGYREIGARLGVSERMVKKYMAQAMLACVLALDECPADAA</sequence>
<gene>
    <name evidence="7" type="ORF">IFO67_14180</name>
</gene>
<dbReference type="PANTHER" id="PTHR43133:SF63">
    <property type="entry name" value="RNA POLYMERASE SIGMA FACTOR FECI-RELATED"/>
    <property type="match status" value="1"/>
</dbReference>
<evidence type="ECO:0000313" key="7">
    <source>
        <dbReference type="EMBL" id="MBD8504040.1"/>
    </source>
</evidence>
<dbReference type="InterPro" id="IPR039425">
    <property type="entry name" value="RNA_pol_sigma-70-like"/>
</dbReference>
<proteinExistence type="inferred from homology"/>
<accession>A0ABR9BCG4</accession>
<evidence type="ECO:0000256" key="3">
    <source>
        <dbReference type="ARBA" id="ARBA00023082"/>
    </source>
</evidence>
<name>A0ABR9BCG4_9RHOO</name>
<dbReference type="Gene3D" id="1.10.10.10">
    <property type="entry name" value="Winged helix-like DNA-binding domain superfamily/Winged helix DNA-binding domain"/>
    <property type="match status" value="1"/>
</dbReference>
<feature type="domain" description="RNA polymerase sigma-70 region 2" evidence="5">
    <location>
        <begin position="11"/>
        <end position="77"/>
    </location>
</feature>
<comment type="similarity">
    <text evidence="1">Belongs to the sigma-70 factor family. ECF subfamily.</text>
</comment>
<dbReference type="InterPro" id="IPR013325">
    <property type="entry name" value="RNA_pol_sigma_r2"/>
</dbReference>
<dbReference type="SUPFAM" id="SSF88659">
    <property type="entry name" value="Sigma3 and sigma4 domains of RNA polymerase sigma factors"/>
    <property type="match status" value="1"/>
</dbReference>
<dbReference type="InterPro" id="IPR013324">
    <property type="entry name" value="RNA_pol_sigma_r3/r4-like"/>
</dbReference>
<dbReference type="Proteomes" id="UP000603602">
    <property type="component" value="Unassembled WGS sequence"/>
</dbReference>
<dbReference type="Gene3D" id="1.10.1740.10">
    <property type="match status" value="1"/>
</dbReference>
<dbReference type="InterPro" id="IPR007627">
    <property type="entry name" value="RNA_pol_sigma70_r2"/>
</dbReference>
<comment type="caution">
    <text evidence="7">The sequence shown here is derived from an EMBL/GenBank/DDBJ whole genome shotgun (WGS) entry which is preliminary data.</text>
</comment>
<dbReference type="Pfam" id="PF04542">
    <property type="entry name" value="Sigma70_r2"/>
    <property type="match status" value="1"/>
</dbReference>
<keyword evidence="3" id="KW-0731">Sigma factor</keyword>
<dbReference type="SUPFAM" id="SSF88946">
    <property type="entry name" value="Sigma2 domain of RNA polymerase sigma factors"/>
    <property type="match status" value="1"/>
</dbReference>
<organism evidence="7 8">
    <name type="scientific">Thauera sedimentorum</name>
    <dbReference type="NCBI Taxonomy" id="2767595"/>
    <lineage>
        <taxon>Bacteria</taxon>
        <taxon>Pseudomonadati</taxon>
        <taxon>Pseudomonadota</taxon>
        <taxon>Betaproteobacteria</taxon>
        <taxon>Rhodocyclales</taxon>
        <taxon>Zoogloeaceae</taxon>
        <taxon>Thauera</taxon>
    </lineage>
</organism>
<evidence type="ECO:0000313" key="8">
    <source>
        <dbReference type="Proteomes" id="UP000603602"/>
    </source>
</evidence>
<evidence type="ECO:0000256" key="4">
    <source>
        <dbReference type="ARBA" id="ARBA00023163"/>
    </source>
</evidence>
<dbReference type="NCBIfam" id="NF009180">
    <property type="entry name" value="PRK12528.1"/>
    <property type="match status" value="1"/>
</dbReference>
<evidence type="ECO:0000256" key="2">
    <source>
        <dbReference type="ARBA" id="ARBA00023015"/>
    </source>
</evidence>
<dbReference type="PANTHER" id="PTHR43133">
    <property type="entry name" value="RNA POLYMERASE ECF-TYPE SIGMA FACTO"/>
    <property type="match status" value="1"/>
</dbReference>
<keyword evidence="4" id="KW-0804">Transcription</keyword>
<dbReference type="Pfam" id="PF08281">
    <property type="entry name" value="Sigma70_r4_2"/>
    <property type="match status" value="1"/>
</dbReference>
<evidence type="ECO:0000259" key="6">
    <source>
        <dbReference type="Pfam" id="PF08281"/>
    </source>
</evidence>
<evidence type="ECO:0000256" key="1">
    <source>
        <dbReference type="ARBA" id="ARBA00010641"/>
    </source>
</evidence>
<dbReference type="InterPro" id="IPR036388">
    <property type="entry name" value="WH-like_DNA-bd_sf"/>
</dbReference>
<dbReference type="InterPro" id="IPR013249">
    <property type="entry name" value="RNA_pol_sigma70_r4_t2"/>
</dbReference>
<dbReference type="EMBL" id="JACYTO010000002">
    <property type="protein sequence ID" value="MBD8504040.1"/>
    <property type="molecule type" value="Genomic_DNA"/>
</dbReference>
<keyword evidence="8" id="KW-1185">Reference proteome</keyword>
<dbReference type="NCBIfam" id="TIGR02937">
    <property type="entry name" value="sigma70-ECF"/>
    <property type="match status" value="1"/>
</dbReference>
<evidence type="ECO:0000259" key="5">
    <source>
        <dbReference type="Pfam" id="PF04542"/>
    </source>
</evidence>